<comment type="caution">
    <text evidence="2">The sequence shown here is derived from an EMBL/GenBank/DDBJ whole genome shotgun (WGS) entry which is preliminary data.</text>
</comment>
<feature type="domain" description="WGR" evidence="1">
    <location>
        <begin position="1"/>
        <end position="92"/>
    </location>
</feature>
<dbReference type="PROSITE" id="PS51977">
    <property type="entry name" value="WGR"/>
    <property type="match status" value="1"/>
</dbReference>
<sequence length="1032" mass="117470">MKLIRKSRLRYQKDNSDKVYEVDLVEQASSDPNRYLVNFRYGRRGSTLREGTKTREPVAFEQAERLFDSVVVSKINKGYEDLNALSAYTSSNEESEGNLFDHASLVKRIENEKDSYALGRQIWRLRPVANPDLAALISSKLGSKVWQLDYAILWSLGRVGGQSDINTIKPYLSHADAKFSALAMEAILSLTPKSERAQTYRDLSGHAFLEAEEFTRKVDQFVAQTTPDTNINSLLKQAYLQSWFDENIQNALQQSLPRIPFAPNAFQGIRYILKMSEFRLDATTFAIAQFQLEQRNPFFQKSWRYYYSHQHGRLEVEKELKSPEARLAHSQNTHNYLVRRQWRVLKQLGVNESPDYVRMATQILLQFKDSDGKKPKTSEIYEYDSNWRRQLKSVNHYDEFARYATFNAVLRKEHPAYARSEAGYVWKFNPDVTFEGRGEAFSQLWDQVPHNLLELALASECQPVCEFAIRALQDNTSYIEALSLDILVNLMVRPYSVCQQFAKPLIDTQLERNSLSGEQLVLLLESGIEAAQSLAFEQLDKISDLSKTADVLVALLTMESVIVKDWLDEKMQRNGLFRSGQAEVLNLLTQHLTSYPLCSMEQALWLAEWLKLHCKDALSGLSLTQIEALVLSEHTPNILLGCELLMSVDVAWSDIPTGIFDAIQASDSYHIQSFSVALLSKQSPDELIENLPYLLTLLLKNNEAQRKAVLTALPAAYQRNNDNRGLVFGKLVALLNQRELDQDLQRLVTDFIQQEFERELSIKSLNEVLLLATAKSEMAHNVVLPILSDSFNGRTLDRELDNKSWLLLANSNTFALREIARAHFEREPKSLLEDSEGFLALLASAWLDTKEFAFEFSREHMTAEHWTPEAIVSVCDNPDGQVQAFGRELLQRFFDETDGKQYLLKLSQHPAANVELFVTQFLSQYASGDESILLALKPYFISVLSRVNSGRVAKDRVLAFMTEQATASPKVMEMVSEILTRQSLTSVHKDKAQILKAMLALKQQESSLAMPIEIKSPRHVASSVAATMENES</sequence>
<dbReference type="AlphaFoldDB" id="A0AAV2VS57"/>
<dbReference type="Gene3D" id="2.20.140.10">
    <property type="entry name" value="WGR domain"/>
    <property type="match status" value="1"/>
</dbReference>
<evidence type="ECO:0000259" key="1">
    <source>
        <dbReference type="PROSITE" id="PS51977"/>
    </source>
</evidence>
<dbReference type="Proteomes" id="UP000018211">
    <property type="component" value="Unassembled WGS sequence"/>
</dbReference>
<gene>
    <name evidence="2" type="ORF">VIBNISOn1_30068</name>
</gene>
<dbReference type="CDD" id="cd07998">
    <property type="entry name" value="WGR_DNA_ligase"/>
    <property type="match status" value="1"/>
</dbReference>
<accession>A0AAV2VS57</accession>
<dbReference type="InterPro" id="IPR008893">
    <property type="entry name" value="WGR_domain"/>
</dbReference>
<evidence type="ECO:0000313" key="2">
    <source>
        <dbReference type="EMBL" id="CCO47377.1"/>
    </source>
</evidence>
<organism evidence="2 3">
    <name type="scientific">Vibrio nigripulchritudo SOn1</name>
    <dbReference type="NCBI Taxonomy" id="1238450"/>
    <lineage>
        <taxon>Bacteria</taxon>
        <taxon>Pseudomonadati</taxon>
        <taxon>Pseudomonadota</taxon>
        <taxon>Gammaproteobacteria</taxon>
        <taxon>Vibrionales</taxon>
        <taxon>Vibrionaceae</taxon>
        <taxon>Vibrio</taxon>
    </lineage>
</organism>
<dbReference type="EMBL" id="CAOF01000120">
    <property type="protein sequence ID" value="CCO47377.1"/>
    <property type="molecule type" value="Genomic_DNA"/>
</dbReference>
<evidence type="ECO:0000313" key="3">
    <source>
        <dbReference type="Proteomes" id="UP000018211"/>
    </source>
</evidence>
<protein>
    <recommendedName>
        <fullName evidence="1">WGR domain-containing protein</fullName>
    </recommendedName>
</protein>
<reference evidence="2 3" key="1">
    <citation type="journal article" date="2013" name="ISME J.">
        <title>Comparative genomics of pathogenic lineages of Vibrio nigripulchritudo identifies virulence-associated traits.</title>
        <authorList>
            <person name="Goudenege D."/>
            <person name="Labreuche Y."/>
            <person name="Krin E."/>
            <person name="Ansquer D."/>
            <person name="Mangenot S."/>
            <person name="Calteau A."/>
            <person name="Medigue C."/>
            <person name="Mazel D."/>
            <person name="Polz M.F."/>
            <person name="Le Roux F."/>
        </authorList>
    </citation>
    <scope>NUCLEOTIDE SEQUENCE [LARGE SCALE GENOMIC DNA]</scope>
    <source>
        <strain evidence="2 3">SOn1</strain>
    </source>
</reference>
<proteinExistence type="predicted"/>
<dbReference type="RefSeq" id="WP_022612208.1">
    <property type="nucleotide sequence ID" value="NZ_LK391965.1"/>
</dbReference>
<name>A0AAV2VS57_9VIBR</name>